<keyword evidence="8" id="KW-1185">Reference proteome</keyword>
<dbReference type="InterPro" id="IPR003593">
    <property type="entry name" value="AAA+_ATPase"/>
</dbReference>
<dbReference type="NCBIfam" id="NF008453">
    <property type="entry name" value="PRK11308.1"/>
    <property type="match status" value="2"/>
</dbReference>
<protein>
    <submittedName>
        <fullName evidence="7">ABC transporter ATP-binding protein</fullName>
    </submittedName>
</protein>
<feature type="domain" description="ABC transporter" evidence="6">
    <location>
        <begin position="12"/>
        <end position="261"/>
    </location>
</feature>
<gene>
    <name evidence="7" type="ORF">KY465_10825</name>
</gene>
<comment type="similarity">
    <text evidence="2">Belongs to the ABC transporter superfamily.</text>
</comment>
<dbReference type="SMART" id="SM00382">
    <property type="entry name" value="AAA"/>
    <property type="match status" value="2"/>
</dbReference>
<dbReference type="InterPro" id="IPR003439">
    <property type="entry name" value="ABC_transporter-like_ATP-bd"/>
</dbReference>
<keyword evidence="4" id="KW-0547">Nucleotide-binding</keyword>
<dbReference type="PANTHER" id="PTHR43776">
    <property type="entry name" value="TRANSPORT ATP-BINDING PROTEIN"/>
    <property type="match status" value="1"/>
</dbReference>
<dbReference type="EMBL" id="JAHWQX010000002">
    <property type="protein sequence ID" value="MBW3097772.1"/>
    <property type="molecule type" value="Genomic_DNA"/>
</dbReference>
<evidence type="ECO:0000313" key="8">
    <source>
        <dbReference type="Proteomes" id="UP001430804"/>
    </source>
</evidence>
<dbReference type="InterPro" id="IPR013563">
    <property type="entry name" value="Oligopep_ABC_C"/>
</dbReference>
<comment type="caution">
    <text evidence="7">The sequence shown here is derived from an EMBL/GenBank/DDBJ whole genome shotgun (WGS) entry which is preliminary data.</text>
</comment>
<dbReference type="PROSITE" id="PS50893">
    <property type="entry name" value="ABC_TRANSPORTER_2"/>
    <property type="match status" value="2"/>
</dbReference>
<reference evidence="7" key="1">
    <citation type="submission" date="2021-07" db="EMBL/GenBank/DDBJ databases">
        <title>Pseudohoeflea marina sp. nov. a polyhydroxyalcanoate-producing bacterium.</title>
        <authorList>
            <person name="Zheng W."/>
            <person name="Yu S."/>
            <person name="Huang Y."/>
        </authorList>
    </citation>
    <scope>NUCLEOTIDE SEQUENCE</scope>
    <source>
        <strain evidence="7">DP4N28-3</strain>
    </source>
</reference>
<organism evidence="7 8">
    <name type="scientific">Pseudohoeflea coraliihabitans</name>
    <dbReference type="NCBI Taxonomy" id="2860393"/>
    <lineage>
        <taxon>Bacteria</taxon>
        <taxon>Pseudomonadati</taxon>
        <taxon>Pseudomonadota</taxon>
        <taxon>Alphaproteobacteria</taxon>
        <taxon>Hyphomicrobiales</taxon>
        <taxon>Rhizobiaceae</taxon>
        <taxon>Pseudohoeflea</taxon>
    </lineage>
</organism>
<dbReference type="PROSITE" id="PS00211">
    <property type="entry name" value="ABC_TRANSPORTER_1"/>
    <property type="match status" value="2"/>
</dbReference>
<dbReference type="PANTHER" id="PTHR43776:SF7">
    <property type="entry name" value="D,D-DIPEPTIDE TRANSPORT ATP-BINDING PROTEIN DDPF-RELATED"/>
    <property type="match status" value="1"/>
</dbReference>
<dbReference type="Proteomes" id="UP001430804">
    <property type="component" value="Unassembled WGS sequence"/>
</dbReference>
<dbReference type="InterPro" id="IPR017871">
    <property type="entry name" value="ABC_transporter-like_CS"/>
</dbReference>
<dbReference type="InterPro" id="IPR050319">
    <property type="entry name" value="ABC_transp_ATP-bind"/>
</dbReference>
<dbReference type="Pfam" id="PF00005">
    <property type="entry name" value="ABC_tran"/>
    <property type="match status" value="2"/>
</dbReference>
<evidence type="ECO:0000256" key="2">
    <source>
        <dbReference type="ARBA" id="ARBA00005417"/>
    </source>
</evidence>
<dbReference type="GO" id="GO:0005524">
    <property type="term" value="F:ATP binding"/>
    <property type="evidence" value="ECO:0007669"/>
    <property type="project" value="UniProtKB-KW"/>
</dbReference>
<evidence type="ECO:0000256" key="5">
    <source>
        <dbReference type="ARBA" id="ARBA00022840"/>
    </source>
</evidence>
<evidence type="ECO:0000256" key="4">
    <source>
        <dbReference type="ARBA" id="ARBA00022741"/>
    </source>
</evidence>
<sequence>MSGAATDPILSVRDLRVDFHQEGVAQRAVDGVSFDIHRGETVALVGESGSGKSVSALSILKLLPYPAASHPSGQILFKGRDLLSASEKDLRAVRGNDITMIFQEPMTSLNPLHSVERQLAEILAMHQGIRQSAARPQIIELLDQVGIRDPASRLNAYPHELSGGQRQRVMIAMSLANRPELLIADEPTTALDVTVQAQILELLADLKKTHGMAMLFITHDLGIVRKFADRVCVMTGGKIVETGKTAEIFNNPQHAYTRHLLAAEPKGDPLAAEGAARTVMQAEDVKVWFPIRKGFLRKTVDHVKAVDGVSLELRAGRTLGVVGESGSGKTTLGLALMRLIRSQGSIRFEGEPIDSRSFAEMRPLRHRMQVVFQDPFGSLSPRMSIAEIVGEGLRIHASDLTAKQRDERVAEALEEVGLDASTRWRYPHEFSGGQRQRVAIARAIVLKPRFLMLDEPTSALDMSVQAQVVDLLRELQDKHDLAYLFISHDLKVVRALAHEVMVMRLGQIVEEGPADKIFDRPETDYTKALMAAAFDLEAVPGDAVSD</sequence>
<dbReference type="Pfam" id="PF08352">
    <property type="entry name" value="oligo_HPY"/>
    <property type="match status" value="2"/>
</dbReference>
<evidence type="ECO:0000259" key="6">
    <source>
        <dbReference type="PROSITE" id="PS50893"/>
    </source>
</evidence>
<name>A0ABS6WP77_9HYPH</name>
<dbReference type="NCBIfam" id="NF007739">
    <property type="entry name" value="PRK10419.1"/>
    <property type="match status" value="2"/>
</dbReference>
<proteinExistence type="inferred from homology"/>
<feature type="domain" description="ABC transporter" evidence="6">
    <location>
        <begin position="291"/>
        <end position="530"/>
    </location>
</feature>
<comment type="subcellular location">
    <subcellularLocation>
        <location evidence="1">Cell membrane</location>
        <topology evidence="1">Peripheral membrane protein</topology>
    </subcellularLocation>
</comment>
<dbReference type="CDD" id="cd03257">
    <property type="entry name" value="ABC_NikE_OppD_transporters"/>
    <property type="match status" value="2"/>
</dbReference>
<accession>A0ABS6WP77</accession>
<evidence type="ECO:0000256" key="1">
    <source>
        <dbReference type="ARBA" id="ARBA00004202"/>
    </source>
</evidence>
<evidence type="ECO:0000256" key="3">
    <source>
        <dbReference type="ARBA" id="ARBA00022448"/>
    </source>
</evidence>
<keyword evidence="5 7" id="KW-0067">ATP-binding</keyword>
<keyword evidence="3" id="KW-0813">Transport</keyword>
<dbReference type="RefSeq" id="WP_219201647.1">
    <property type="nucleotide sequence ID" value="NZ_JAHWQX010000002.1"/>
</dbReference>
<evidence type="ECO:0000313" key="7">
    <source>
        <dbReference type="EMBL" id="MBW3097772.1"/>
    </source>
</evidence>